<dbReference type="NCBIfam" id="TIGR04337">
    <property type="entry name" value="AmmeMemoSam_rS"/>
    <property type="match status" value="1"/>
</dbReference>
<dbReference type="CDD" id="cd01335">
    <property type="entry name" value="Radical_SAM"/>
    <property type="match status" value="1"/>
</dbReference>
<dbReference type="InterPro" id="IPR027596">
    <property type="entry name" value="AmmeMemoSam_rS"/>
</dbReference>
<keyword evidence="4 6" id="KW-0408">Iron</keyword>
<gene>
    <name evidence="8" type="primary">amrS</name>
    <name evidence="8" type="ORF">ISALK_05680</name>
</gene>
<dbReference type="GO" id="GO:0051539">
    <property type="term" value="F:4 iron, 4 sulfur cluster binding"/>
    <property type="evidence" value="ECO:0007669"/>
    <property type="project" value="UniProtKB-KW"/>
</dbReference>
<dbReference type="PIRSF" id="PIRSF004869">
    <property type="entry name" value="PflX_prd"/>
    <property type="match status" value="1"/>
</dbReference>
<evidence type="ECO:0000313" key="9">
    <source>
        <dbReference type="Proteomes" id="UP000449710"/>
    </source>
</evidence>
<dbReference type="PANTHER" id="PTHR30352:SF5">
    <property type="entry name" value="PYRUVATE FORMATE-LYASE 1-ACTIVATING ENZYME"/>
    <property type="match status" value="1"/>
</dbReference>
<organism evidence="8 9">
    <name type="scientific">Isachenkonia alkalipeptolytica</name>
    <dbReference type="NCBI Taxonomy" id="2565777"/>
    <lineage>
        <taxon>Bacteria</taxon>
        <taxon>Bacillati</taxon>
        <taxon>Bacillota</taxon>
        <taxon>Clostridia</taxon>
        <taxon>Eubacteriales</taxon>
        <taxon>Clostridiaceae</taxon>
        <taxon>Isachenkonia</taxon>
    </lineage>
</organism>
<protein>
    <submittedName>
        <fullName evidence="8">AmmeMemoRadiSam system radical SAM enzyme</fullName>
    </submittedName>
</protein>
<feature type="binding site" evidence="6">
    <location>
        <position position="82"/>
    </location>
    <ligand>
        <name>[4Fe-4S] cluster</name>
        <dbReference type="ChEBI" id="CHEBI:49883"/>
        <note>4Fe-4S-S-AdoMet</note>
    </ligand>
</feature>
<evidence type="ECO:0000313" key="8">
    <source>
        <dbReference type="EMBL" id="NBG87986.1"/>
    </source>
</evidence>
<dbReference type="InterPro" id="IPR034457">
    <property type="entry name" value="Organic_radical-activating"/>
</dbReference>
<evidence type="ECO:0000259" key="7">
    <source>
        <dbReference type="PROSITE" id="PS51918"/>
    </source>
</evidence>
<dbReference type="RefSeq" id="WP_160720041.1">
    <property type="nucleotide sequence ID" value="NZ_SUMG01000005.1"/>
</dbReference>
<dbReference type="Proteomes" id="UP000449710">
    <property type="component" value="Unassembled WGS sequence"/>
</dbReference>
<dbReference type="PANTHER" id="PTHR30352">
    <property type="entry name" value="PYRUVATE FORMATE-LYASE-ACTIVATING ENZYME"/>
    <property type="match status" value="1"/>
</dbReference>
<proteinExistence type="predicted"/>
<dbReference type="EMBL" id="SUMG01000005">
    <property type="protein sequence ID" value="NBG87986.1"/>
    <property type="molecule type" value="Genomic_DNA"/>
</dbReference>
<dbReference type="PROSITE" id="PS51918">
    <property type="entry name" value="RADICAL_SAM"/>
    <property type="match status" value="1"/>
</dbReference>
<evidence type="ECO:0000256" key="3">
    <source>
        <dbReference type="ARBA" id="ARBA00022723"/>
    </source>
</evidence>
<evidence type="ECO:0000256" key="5">
    <source>
        <dbReference type="ARBA" id="ARBA00023014"/>
    </source>
</evidence>
<evidence type="ECO:0000256" key="4">
    <source>
        <dbReference type="ARBA" id="ARBA00023004"/>
    </source>
</evidence>
<feature type="domain" description="Radical SAM core" evidence="7">
    <location>
        <begin position="67"/>
        <end position="280"/>
    </location>
</feature>
<evidence type="ECO:0000256" key="1">
    <source>
        <dbReference type="ARBA" id="ARBA00022485"/>
    </source>
</evidence>
<keyword evidence="1" id="KW-0004">4Fe-4S</keyword>
<evidence type="ECO:0000256" key="6">
    <source>
        <dbReference type="PIRSR" id="PIRSR004869-50"/>
    </source>
</evidence>
<reference evidence="8 9" key="1">
    <citation type="submission" date="2019-04" db="EMBL/GenBank/DDBJ databases">
        <title>Isachenkonia alkalipeptolytica gen. nov. sp. nov. a new anaerobic, alkiliphilic organothrophic bacterium capable to reduce synthesized ferrihydrite isolated from a soda lake.</title>
        <authorList>
            <person name="Toshchakov S.V."/>
            <person name="Zavarzina D.G."/>
            <person name="Zhilina T.N."/>
            <person name="Kostrikina N.A."/>
            <person name="Kublanov I.V."/>
        </authorList>
    </citation>
    <scope>NUCLEOTIDE SEQUENCE [LARGE SCALE GENOMIC DNA]</scope>
    <source>
        <strain evidence="8 9">Z-1701</strain>
    </source>
</reference>
<keyword evidence="2 6" id="KW-0949">S-adenosyl-L-methionine</keyword>
<dbReference type="Gene3D" id="3.20.20.70">
    <property type="entry name" value="Aldolase class I"/>
    <property type="match status" value="1"/>
</dbReference>
<dbReference type="InterPro" id="IPR007197">
    <property type="entry name" value="rSAM"/>
</dbReference>
<dbReference type="SUPFAM" id="SSF102114">
    <property type="entry name" value="Radical SAM enzymes"/>
    <property type="match status" value="1"/>
</dbReference>
<comment type="cofactor">
    <cofactor evidence="6">
        <name>[4Fe-4S] cluster</name>
        <dbReference type="ChEBI" id="CHEBI:49883"/>
    </cofactor>
    <text evidence="6">Binds 1 [4Fe-4S] cluster. The cluster is coordinated with 3 cysteines and an exchangeable S-adenosyl-L-methionine.</text>
</comment>
<dbReference type="SFLD" id="SFLDS00029">
    <property type="entry name" value="Radical_SAM"/>
    <property type="match status" value="1"/>
</dbReference>
<name>A0AA44BEX5_9CLOT</name>
<dbReference type="InterPro" id="IPR013785">
    <property type="entry name" value="Aldolase_TIM"/>
</dbReference>
<accession>A0AA44BEX5</accession>
<evidence type="ECO:0000256" key="2">
    <source>
        <dbReference type="ARBA" id="ARBA00022691"/>
    </source>
</evidence>
<dbReference type="InterPro" id="IPR058240">
    <property type="entry name" value="rSAM_sf"/>
</dbReference>
<feature type="binding site" evidence="6">
    <location>
        <position position="86"/>
    </location>
    <ligand>
        <name>[4Fe-4S] cluster</name>
        <dbReference type="ChEBI" id="CHEBI:49883"/>
        <note>4Fe-4S-S-AdoMet</note>
    </ligand>
</feature>
<dbReference type="GO" id="GO:0003824">
    <property type="term" value="F:catalytic activity"/>
    <property type="evidence" value="ECO:0007669"/>
    <property type="project" value="InterPro"/>
</dbReference>
<dbReference type="Pfam" id="PF04055">
    <property type="entry name" value="Radical_SAM"/>
    <property type="match status" value="1"/>
</dbReference>
<dbReference type="GO" id="GO:0046872">
    <property type="term" value="F:metal ion binding"/>
    <property type="evidence" value="ECO:0007669"/>
    <property type="project" value="UniProtKB-KW"/>
</dbReference>
<feature type="binding site" evidence="6">
    <location>
        <position position="89"/>
    </location>
    <ligand>
        <name>[4Fe-4S] cluster</name>
        <dbReference type="ChEBI" id="CHEBI:49883"/>
        <note>4Fe-4S-S-AdoMet</note>
    </ligand>
</feature>
<sequence>MKEGLYYEKLQGNQVKCTLCPHHCRISPGKIGKCGVRKNEKGTLMSLNYGKITGLHIDPIEKKPIHFYLRGTQTLSMGSFGCNLHCPFCQNYTIAKGKPPTTDMSPEEVVSRAVKAGVPSISYTYNEPIVFYEMVLETAKLAKKKGLKNILVTNGYIENEPLKELLPYLDAANIDLKGFNAQVYPEVLGGELERVKRTIAFLHGSIHIEVTTLVVTGLSDRREELIRLFQWLASISPELPLHLNRYYPCYRYQEPPTDIEFLLEMKEEAEQVLNRVRSGNF</sequence>
<keyword evidence="3 6" id="KW-0479">Metal-binding</keyword>
<comment type="caution">
    <text evidence="8">The sequence shown here is derived from an EMBL/GenBank/DDBJ whole genome shotgun (WGS) entry which is preliminary data.</text>
</comment>
<keyword evidence="9" id="KW-1185">Reference proteome</keyword>
<dbReference type="InterPro" id="IPR016431">
    <property type="entry name" value="Pyrv-formate_lyase-activ_prd"/>
</dbReference>
<dbReference type="AlphaFoldDB" id="A0AA44BEX5"/>
<dbReference type="SFLD" id="SFLDG01101">
    <property type="entry name" value="Uncharacterised_Radical_SAM_Su"/>
    <property type="match status" value="1"/>
</dbReference>
<keyword evidence="5 6" id="KW-0411">Iron-sulfur</keyword>